<keyword evidence="2" id="KW-1185">Reference proteome</keyword>
<dbReference type="AlphaFoldDB" id="A0A101A9X9"/>
<evidence type="ECO:0000313" key="1">
    <source>
        <dbReference type="EMBL" id="KUI19136.1"/>
    </source>
</evidence>
<sequence>MVITTVVVIAAAAVVWQNLPTPPDITGPFDVYGEAGQRAAGRDVAATVTDIRISSQVDSVAPAGVWVVVDATLEAPATTELPRSDLIVGPNTYTPTDRFFLKTLRGNVRPGIAQRGSWVFDVAPPLVEPGSSTPITLRVWTGYDEQLDSRLVIDVPLADARRVQTVRLEAPLERAS</sequence>
<comment type="caution">
    <text evidence="1">The sequence shown here is derived from an EMBL/GenBank/DDBJ whole genome shotgun (WGS) entry which is preliminary data.</text>
</comment>
<name>A0A101A9X9_9MYCO</name>
<evidence type="ECO:0008006" key="3">
    <source>
        <dbReference type="Google" id="ProtNLM"/>
    </source>
</evidence>
<gene>
    <name evidence="1" type="ORF">AU192_04395</name>
</gene>
<protein>
    <recommendedName>
        <fullName evidence="3">DUF4352 domain-containing protein</fullName>
    </recommendedName>
</protein>
<dbReference type="Proteomes" id="UP000053707">
    <property type="component" value="Unassembled WGS sequence"/>
</dbReference>
<reference evidence="1 2" key="1">
    <citation type="submission" date="2016-01" db="EMBL/GenBank/DDBJ databases">
        <authorList>
            <consortium name="TB Trials Study Group"/>
            <person name="Sutton G."/>
            <person name="Brinkac L."/>
            <person name="Sanka R."/>
            <person name="Adams M."/>
            <person name="Lau E.L."/>
            <person name="Macaden R."/>
            <person name="Grewal H.M.S."/>
        </authorList>
    </citation>
    <scope>NUCLEOTIDE SEQUENCE [LARGE SCALE GENOMIC DNA]</scope>
    <source>
        <strain evidence="1 2">IS-1744</strain>
    </source>
</reference>
<accession>A0A101A9X9</accession>
<organism evidence="1 2">
    <name type="scientific">Mycobacterium lehmannii</name>
    <dbReference type="NCBI Taxonomy" id="2048550"/>
    <lineage>
        <taxon>Bacteria</taxon>
        <taxon>Bacillati</taxon>
        <taxon>Actinomycetota</taxon>
        <taxon>Actinomycetes</taxon>
        <taxon>Mycobacteriales</taxon>
        <taxon>Mycobacteriaceae</taxon>
        <taxon>Mycobacterium</taxon>
    </lineage>
</organism>
<evidence type="ECO:0000313" key="2">
    <source>
        <dbReference type="Proteomes" id="UP000053707"/>
    </source>
</evidence>
<dbReference type="EMBL" id="LQIR01000008">
    <property type="protein sequence ID" value="KUI19136.1"/>
    <property type="molecule type" value="Genomic_DNA"/>
</dbReference>
<proteinExistence type="predicted"/>